<evidence type="ECO:0000313" key="3">
    <source>
        <dbReference type="EMBL" id="PIS06989.1"/>
    </source>
</evidence>
<feature type="coiled-coil region" evidence="1">
    <location>
        <begin position="391"/>
        <end position="418"/>
    </location>
</feature>
<dbReference type="Proteomes" id="UP000231162">
    <property type="component" value="Unassembled WGS sequence"/>
</dbReference>
<gene>
    <name evidence="3" type="ORF">COT79_01510</name>
</gene>
<name>A0A2M6R8Y3_9BACT</name>
<accession>A0A2M6R8Y3</accession>
<feature type="compositionally biased region" description="Basic and acidic residues" evidence="2">
    <location>
        <begin position="51"/>
        <end position="63"/>
    </location>
</feature>
<feature type="compositionally biased region" description="Polar residues" evidence="2">
    <location>
        <begin position="1"/>
        <end position="11"/>
    </location>
</feature>
<comment type="caution">
    <text evidence="3">The sequence shown here is derived from an EMBL/GenBank/DDBJ whole genome shotgun (WGS) entry which is preliminary data.</text>
</comment>
<protein>
    <submittedName>
        <fullName evidence="3">Uncharacterized protein</fullName>
    </submittedName>
</protein>
<feature type="region of interest" description="Disordered" evidence="2">
    <location>
        <begin position="1"/>
        <end position="67"/>
    </location>
</feature>
<sequence>MTNTPGNQTTREQTDRDQYGDTVENAQEREHGADEQQERHDVTPEQQEEIDQMRNEREGRTFSDADNPDLQAAIAMARRQELARREGNNGRPVDIMEEFNIMSWFMSGQRWLEMKQAGYEHQTRENAEQFQEWVDKKFPLLVTGWHKYVVSFLRGDPYAWERTMTGLLKKRSEEIRANSALTSDDRKREFTYHCKKTKNIFEARAYLMTISLVGEISDEFIDIYLTTFGKKVTNAPVYKDLKKGGEYDTDAQGNVKTKSGLIGYEQDMWFEDLIRKQGFLTGNRPDMWHSGPRGFVRDKNGAIIGVGFVSAEFRAEKADQDLTDKTGQRGELSMDTHTSNLIKDDDHAKATEQMLVNKLAFGIDDTIAELETWQNKLRIDSAQHEPGCEKAQSLLKEAQGYSEKIQQEEKRKEIITRRLAYGISKDDVKSLLLDPTSDYTIMVNGKKYVERDLALSLGIRKYYQSRTENDIARMVRGYSVKLNERKAIEQLLGDKHREEFAFSCQHYLLGVRQNGKYDKSRDASVNVTKYVAKESGKLEVDNFSQKTLGYTIVRHEGQERVVAYDDADIGHLLSRNIIDPRDEQALSEFRIHTSKNSETDDKYQEIVNAPLYFEGKRESQSAHDVVSDFTSNLMRGIDKVNTYLKKEDVQSSADLMELLRRSRGEIAQIRSTLTTLFPMPHFRDNGQQQELAPDLVEQIRTEVIGCLSVSPAPLKRITDAQREEIIEHVGLHGLPAEAVRDAIWKFNEGAISEIRNAERLIPELEDVIEKASQIITVEEENHPDESHAHLTTRLRARRERIQRFCKSIPEHRIDDTVARPTHEQRQVLSDLNLGAPIPIEIGDRTLFDIVQDLERQDMALWHALYRLGYYQDPKPKNQRRRVVVDEDEEWDMAA</sequence>
<evidence type="ECO:0000313" key="4">
    <source>
        <dbReference type="Proteomes" id="UP000231162"/>
    </source>
</evidence>
<dbReference type="AlphaFoldDB" id="A0A2M6R8Y3"/>
<reference evidence="4" key="1">
    <citation type="submission" date="2017-09" db="EMBL/GenBank/DDBJ databases">
        <title>Depth-based differentiation of microbial function through sediment-hosted aquifers and enrichment of novel symbionts in the deep terrestrial subsurface.</title>
        <authorList>
            <person name="Probst A.J."/>
            <person name="Ladd B."/>
            <person name="Jarett J.K."/>
            <person name="Geller-Mcgrath D.E."/>
            <person name="Sieber C.M.K."/>
            <person name="Emerson J.B."/>
            <person name="Anantharaman K."/>
            <person name="Thomas B.C."/>
            <person name="Malmstrom R."/>
            <person name="Stieglmeier M."/>
            <person name="Klingl A."/>
            <person name="Woyke T."/>
            <person name="Ryan C.M."/>
            <person name="Banfield J.F."/>
        </authorList>
    </citation>
    <scope>NUCLEOTIDE SEQUENCE [LARGE SCALE GENOMIC DNA]</scope>
</reference>
<keyword evidence="1" id="KW-0175">Coiled coil</keyword>
<evidence type="ECO:0000256" key="2">
    <source>
        <dbReference type="SAM" id="MobiDB-lite"/>
    </source>
</evidence>
<dbReference type="EMBL" id="PEZX01000023">
    <property type="protein sequence ID" value="PIS06989.1"/>
    <property type="molecule type" value="Genomic_DNA"/>
</dbReference>
<organism evidence="3 4">
    <name type="scientific">Candidatus Berkelbacteria bacterium CG10_big_fil_rev_8_21_14_0_10_43_14</name>
    <dbReference type="NCBI Taxonomy" id="1974515"/>
    <lineage>
        <taxon>Bacteria</taxon>
        <taxon>Candidatus Berkelbacteria</taxon>
    </lineage>
</organism>
<feature type="coiled-coil region" evidence="1">
    <location>
        <begin position="747"/>
        <end position="774"/>
    </location>
</feature>
<feature type="compositionally biased region" description="Basic and acidic residues" evidence="2">
    <location>
        <begin position="26"/>
        <end position="43"/>
    </location>
</feature>
<evidence type="ECO:0000256" key="1">
    <source>
        <dbReference type="SAM" id="Coils"/>
    </source>
</evidence>
<proteinExistence type="predicted"/>